<proteinExistence type="predicted"/>
<accession>A0A1Y5RDA6</accession>
<evidence type="ECO:0000313" key="2">
    <source>
        <dbReference type="Proteomes" id="UP000193870"/>
    </source>
</evidence>
<evidence type="ECO:0000313" key="1">
    <source>
        <dbReference type="EMBL" id="SLN14739.1"/>
    </source>
</evidence>
<sequence length="97" mass="10480">MDGDARVDFSGLMIERLPSGNTRCRVRMKGDKARKITLPVNPDHPDFADHYRAARAGERLSVTGVHGPDRGTLGWLVALNLERLSATVAAGQASPLT</sequence>
<gene>
    <name evidence="1" type="ORF">PAM7066_00282</name>
</gene>
<name>A0A1Y5RDA6_9RHOB</name>
<reference evidence="1 2" key="1">
    <citation type="submission" date="2017-03" db="EMBL/GenBank/DDBJ databases">
        <authorList>
            <person name="Afonso C.L."/>
            <person name="Miller P.J."/>
            <person name="Scott M.A."/>
            <person name="Spackman E."/>
            <person name="Goraichik I."/>
            <person name="Dimitrov K.M."/>
            <person name="Suarez D.L."/>
            <person name="Swayne D.E."/>
        </authorList>
    </citation>
    <scope>NUCLEOTIDE SEQUENCE [LARGE SCALE GENOMIC DNA]</scope>
    <source>
        <strain evidence="1 2">CECT 7066</strain>
    </source>
</reference>
<organism evidence="1 2">
    <name type="scientific">Palleronia marisminoris</name>
    <dbReference type="NCBI Taxonomy" id="315423"/>
    <lineage>
        <taxon>Bacteria</taxon>
        <taxon>Pseudomonadati</taxon>
        <taxon>Pseudomonadota</taxon>
        <taxon>Alphaproteobacteria</taxon>
        <taxon>Rhodobacterales</taxon>
        <taxon>Roseobacteraceae</taxon>
        <taxon>Palleronia</taxon>
    </lineage>
</organism>
<dbReference type="STRING" id="315423.SAMN04488020_101281"/>
<keyword evidence="2" id="KW-1185">Reference proteome</keyword>
<dbReference type="Proteomes" id="UP000193870">
    <property type="component" value="Unassembled WGS sequence"/>
</dbReference>
<protein>
    <submittedName>
        <fullName evidence="1">Uncharacterized protein</fullName>
    </submittedName>
</protein>
<dbReference type="AlphaFoldDB" id="A0A1Y5RDA6"/>
<dbReference type="EMBL" id="FWFV01000001">
    <property type="protein sequence ID" value="SLN14739.1"/>
    <property type="molecule type" value="Genomic_DNA"/>
</dbReference>